<protein>
    <submittedName>
        <fullName evidence="1">Uncharacterized protein</fullName>
    </submittedName>
</protein>
<dbReference type="EMBL" id="MN739647">
    <property type="protein sequence ID" value="QHT17971.1"/>
    <property type="molecule type" value="Genomic_DNA"/>
</dbReference>
<accession>A0A6C0DNB3</accession>
<proteinExistence type="predicted"/>
<dbReference type="AlphaFoldDB" id="A0A6C0DNB3"/>
<organism evidence="1">
    <name type="scientific">viral metagenome</name>
    <dbReference type="NCBI Taxonomy" id="1070528"/>
    <lineage>
        <taxon>unclassified sequences</taxon>
        <taxon>metagenomes</taxon>
        <taxon>organismal metagenomes</taxon>
    </lineage>
</organism>
<name>A0A6C0DNB3_9ZZZZ</name>
<evidence type="ECO:0000313" key="1">
    <source>
        <dbReference type="EMBL" id="QHT17971.1"/>
    </source>
</evidence>
<sequence length="179" mass="21156">MSDVYVKPAFPRMNKARSYMFDDYNVIQLWNCLGEKTCVSIYDNESLQTLYEKAIHVLYASSMIYPHPSGTPSPNPETHPHDYIPSPHASKKENQLYHLFVCDTKDHVVKIPCDENATFGAFRNKYPRFFVPSSKLPILQLLQIYVFDDRMVEYLEEETKKLEQTTFYKIQRFFTCKFR</sequence>
<reference evidence="1" key="1">
    <citation type="journal article" date="2020" name="Nature">
        <title>Giant virus diversity and host interactions through global metagenomics.</title>
        <authorList>
            <person name="Schulz F."/>
            <person name="Roux S."/>
            <person name="Paez-Espino D."/>
            <person name="Jungbluth S."/>
            <person name="Walsh D.A."/>
            <person name="Denef V.J."/>
            <person name="McMahon K.D."/>
            <person name="Konstantinidis K.T."/>
            <person name="Eloe-Fadrosh E.A."/>
            <person name="Kyrpides N.C."/>
            <person name="Woyke T."/>
        </authorList>
    </citation>
    <scope>NUCLEOTIDE SEQUENCE</scope>
    <source>
        <strain evidence="1">GVMAG-M-3300023174-3</strain>
    </source>
</reference>